<dbReference type="Pfam" id="PF02575">
    <property type="entry name" value="YbaB_DNA_bd"/>
    <property type="match status" value="1"/>
</dbReference>
<dbReference type="InterPro" id="IPR004401">
    <property type="entry name" value="YbaB/EbfC"/>
</dbReference>
<dbReference type="AlphaFoldDB" id="A0A1F5ZBZ8"/>
<comment type="caution">
    <text evidence="1">The sequence shown here is derived from an EMBL/GenBank/DDBJ whole genome shotgun (WGS) entry which is preliminary data.</text>
</comment>
<proteinExistence type="predicted"/>
<dbReference type="Gene3D" id="3.30.1310.10">
    <property type="entry name" value="Nucleoid-associated protein YbaB-like domain"/>
    <property type="match status" value="1"/>
</dbReference>
<evidence type="ECO:0000313" key="2">
    <source>
        <dbReference type="Proteomes" id="UP000176854"/>
    </source>
</evidence>
<dbReference type="InterPro" id="IPR036894">
    <property type="entry name" value="YbaB-like_sf"/>
</dbReference>
<name>A0A1F5ZBZ8_9BACT</name>
<dbReference type="GO" id="GO:0003677">
    <property type="term" value="F:DNA binding"/>
    <property type="evidence" value="ECO:0007669"/>
    <property type="project" value="InterPro"/>
</dbReference>
<organism evidence="1 2">
    <name type="scientific">Candidatus Gottesmanbacteria bacterium RBG_16_43_7</name>
    <dbReference type="NCBI Taxonomy" id="1798373"/>
    <lineage>
        <taxon>Bacteria</taxon>
        <taxon>Candidatus Gottesmaniibacteriota</taxon>
    </lineage>
</organism>
<sequence length="87" mass="9502">MQNPLKMLGDINAMRKQAMVIKQALEKEEIEGRAGDVVIKMNGNQEVQSVEIAGIPNDAVKRAVNDAIKRSQQVAAGKLAEISKNMQ</sequence>
<reference evidence="1 2" key="1">
    <citation type="journal article" date="2016" name="Nat. Commun.">
        <title>Thousands of microbial genomes shed light on interconnected biogeochemical processes in an aquifer system.</title>
        <authorList>
            <person name="Anantharaman K."/>
            <person name="Brown C.T."/>
            <person name="Hug L.A."/>
            <person name="Sharon I."/>
            <person name="Castelle C.J."/>
            <person name="Probst A.J."/>
            <person name="Thomas B.C."/>
            <person name="Singh A."/>
            <person name="Wilkins M.J."/>
            <person name="Karaoz U."/>
            <person name="Brodie E.L."/>
            <person name="Williams K.H."/>
            <person name="Hubbard S.S."/>
            <person name="Banfield J.F."/>
        </authorList>
    </citation>
    <scope>NUCLEOTIDE SEQUENCE [LARGE SCALE GENOMIC DNA]</scope>
</reference>
<evidence type="ECO:0008006" key="3">
    <source>
        <dbReference type="Google" id="ProtNLM"/>
    </source>
</evidence>
<evidence type="ECO:0000313" key="1">
    <source>
        <dbReference type="EMBL" id="OGG09931.1"/>
    </source>
</evidence>
<dbReference type="Proteomes" id="UP000176854">
    <property type="component" value="Unassembled WGS sequence"/>
</dbReference>
<dbReference type="SUPFAM" id="SSF82607">
    <property type="entry name" value="YbaB-like"/>
    <property type="match status" value="1"/>
</dbReference>
<dbReference type="EMBL" id="MFJC01000008">
    <property type="protein sequence ID" value="OGG09931.1"/>
    <property type="molecule type" value="Genomic_DNA"/>
</dbReference>
<protein>
    <recommendedName>
        <fullName evidence="3">Nucleoid-associated protein, YbaB/EbfC family</fullName>
    </recommendedName>
</protein>
<dbReference type="STRING" id="1798373.A2154_02455"/>
<accession>A0A1F5ZBZ8</accession>
<gene>
    <name evidence="1" type="ORF">A2154_02455</name>
</gene>